<dbReference type="InterPro" id="IPR027417">
    <property type="entry name" value="P-loop_NTPase"/>
</dbReference>
<feature type="domain" description="Terminase large subunit-like ATPase" evidence="1">
    <location>
        <begin position="65"/>
        <end position="242"/>
    </location>
</feature>
<gene>
    <name evidence="3" type="ORF">DWY46_16505</name>
</gene>
<comment type="caution">
    <text evidence="3">The sequence shown here is derived from an EMBL/GenBank/DDBJ whole genome shotgun (WGS) entry which is preliminary data.</text>
</comment>
<dbReference type="InterPro" id="IPR005021">
    <property type="entry name" value="Terminase_largesu-like"/>
</dbReference>
<reference evidence="3 4" key="1">
    <citation type="submission" date="2018-08" db="EMBL/GenBank/DDBJ databases">
        <title>A genome reference for cultivated species of the human gut microbiota.</title>
        <authorList>
            <person name="Zou Y."/>
            <person name="Xue W."/>
            <person name="Luo G."/>
        </authorList>
    </citation>
    <scope>NUCLEOTIDE SEQUENCE [LARGE SCALE GENOMIC DNA]</scope>
    <source>
        <strain evidence="3 4">AF25-21</strain>
    </source>
</reference>
<protein>
    <submittedName>
        <fullName evidence="3">Terminase large subunit</fullName>
    </submittedName>
</protein>
<dbReference type="Gene3D" id="3.40.50.300">
    <property type="entry name" value="P-loop containing nucleotide triphosphate hydrolases"/>
    <property type="match status" value="1"/>
</dbReference>
<sequence>MSKITEIQDWIDIVEKDTYKCSKDQKLLVKHVKKCFKNEKIHVNTEQLSKYMHLAKEYVPFDLFPWQKFIIALHDCTYWDDSGMPRWPDLFAMLGRGAGKDGTIAVEAFCLTSPYNGIREYDVDICANNEEQAMRPVQDLTGFFEEPKILRKIKKFYDWTKEKITCSKTKSTVKGRTNSPKGKDGLRSGIVIFNEIHQYENYDNINVFTTGLGKKEHPRRSYYTTNGDVREGPLDDLLEDAEGILQGEEDDNGLLPFICRLNSKEEVDDEANWTKANPSLPYLPNLLAETRKEYREWKKNPERLPAFMSKRMNLTAGAKEAAVTSWENIKATNKELPELKGWSCTVGIDYMKTSDFAAVNFHFKDGDKRYDINHAWICSASKDIPRIKAPWREWVKKGQLEYVDDIEIHPSVIANYIAETGKKYSIAMVAIDNYRYSLLSDALARVGISKEHGNLILVKQTDIITVVPIIDHCFLNQYFHWGDDPVLRWATNNTKVIRYGRQQGADKGSFVYAKIEARSRKTDPFMALVASMVPESKIKERPKIRKVRTITL</sequence>
<evidence type="ECO:0000259" key="1">
    <source>
        <dbReference type="Pfam" id="PF03354"/>
    </source>
</evidence>
<dbReference type="PANTHER" id="PTHR41287:SF1">
    <property type="entry name" value="PROTEIN YMFN"/>
    <property type="match status" value="1"/>
</dbReference>
<evidence type="ECO:0000313" key="4">
    <source>
        <dbReference type="Proteomes" id="UP000285839"/>
    </source>
</evidence>
<name>A0A412EM51_9FIRM</name>
<dbReference type="GO" id="GO:0004519">
    <property type="term" value="F:endonuclease activity"/>
    <property type="evidence" value="ECO:0007669"/>
    <property type="project" value="InterPro"/>
</dbReference>
<dbReference type="AlphaFoldDB" id="A0A412EM51"/>
<dbReference type="Proteomes" id="UP000285839">
    <property type="component" value="Unassembled WGS sequence"/>
</dbReference>
<proteinExistence type="predicted"/>
<dbReference type="InterPro" id="IPR046462">
    <property type="entry name" value="TerL_nuclease"/>
</dbReference>
<feature type="domain" description="Terminase large subunit-like endonuclease" evidence="2">
    <location>
        <begin position="251"/>
        <end position="498"/>
    </location>
</feature>
<dbReference type="PANTHER" id="PTHR41287">
    <property type="match status" value="1"/>
</dbReference>
<accession>A0A412EM51</accession>
<evidence type="ECO:0000313" key="3">
    <source>
        <dbReference type="EMBL" id="RGR45824.1"/>
    </source>
</evidence>
<dbReference type="InterPro" id="IPR046461">
    <property type="entry name" value="TerL_ATPase"/>
</dbReference>
<evidence type="ECO:0000259" key="2">
    <source>
        <dbReference type="Pfam" id="PF20441"/>
    </source>
</evidence>
<dbReference type="Pfam" id="PF20441">
    <property type="entry name" value="TerL_nuclease"/>
    <property type="match status" value="1"/>
</dbReference>
<dbReference type="Pfam" id="PF03354">
    <property type="entry name" value="TerL_ATPase"/>
    <property type="match status" value="1"/>
</dbReference>
<organism evidence="3 4">
    <name type="scientific">Blautia obeum</name>
    <dbReference type="NCBI Taxonomy" id="40520"/>
    <lineage>
        <taxon>Bacteria</taxon>
        <taxon>Bacillati</taxon>
        <taxon>Bacillota</taxon>
        <taxon>Clostridia</taxon>
        <taxon>Lachnospirales</taxon>
        <taxon>Lachnospiraceae</taxon>
        <taxon>Blautia</taxon>
    </lineage>
</organism>
<dbReference type="EMBL" id="QRUH01000017">
    <property type="protein sequence ID" value="RGR45824.1"/>
    <property type="molecule type" value="Genomic_DNA"/>
</dbReference>